<evidence type="ECO:0000313" key="1">
    <source>
        <dbReference type="EMBL" id="STO91543.1"/>
    </source>
</evidence>
<dbReference type="OrthoDB" id="9100749at2"/>
<keyword evidence="2" id="KW-1185">Reference proteome</keyword>
<name>A0A377IUJ9_9GAMM</name>
<reference evidence="1 2" key="1">
    <citation type="submission" date="2018-06" db="EMBL/GenBank/DDBJ databases">
        <authorList>
            <consortium name="Pathogen Informatics"/>
            <person name="Doyle S."/>
        </authorList>
    </citation>
    <scope>NUCLEOTIDE SEQUENCE [LARGE SCALE GENOMIC DNA]</scope>
    <source>
        <strain evidence="1 2">NCTC11370</strain>
    </source>
</reference>
<sequence length="79" mass="9550">MNEADEEKAWVIQWRVDVKTNHYEDWPGYSETPMTRNEMLFSLEECHSKWPHYEFRGHNIQATMLRHRVGELLSATKKE</sequence>
<evidence type="ECO:0000313" key="2">
    <source>
        <dbReference type="Proteomes" id="UP000254554"/>
    </source>
</evidence>
<protein>
    <submittedName>
        <fullName evidence="1">Uncharacterized protein</fullName>
    </submittedName>
</protein>
<accession>A0A377IUJ9</accession>
<dbReference type="AlphaFoldDB" id="A0A377IUJ9"/>
<dbReference type="RefSeq" id="WP_115264635.1">
    <property type="nucleotide sequence ID" value="NZ_UGGT01000002.1"/>
</dbReference>
<organism evidence="1 2">
    <name type="scientific">Fluoribacter dumoffii</name>
    <dbReference type="NCBI Taxonomy" id="463"/>
    <lineage>
        <taxon>Bacteria</taxon>
        <taxon>Pseudomonadati</taxon>
        <taxon>Pseudomonadota</taxon>
        <taxon>Gammaproteobacteria</taxon>
        <taxon>Legionellales</taxon>
        <taxon>Legionellaceae</taxon>
        <taxon>Fluoribacter</taxon>
    </lineage>
</organism>
<proteinExistence type="predicted"/>
<gene>
    <name evidence="1" type="ORF">NCTC11370_03521</name>
</gene>
<dbReference type="EMBL" id="UGGT01000002">
    <property type="protein sequence ID" value="STO91543.1"/>
    <property type="molecule type" value="Genomic_DNA"/>
</dbReference>
<dbReference type="Proteomes" id="UP000254554">
    <property type="component" value="Unassembled WGS sequence"/>
</dbReference>